<keyword evidence="1" id="KW-0472">Membrane</keyword>
<feature type="domain" description="LysM" evidence="2">
    <location>
        <begin position="179"/>
        <end position="236"/>
    </location>
</feature>
<dbReference type="Gene3D" id="3.10.350.10">
    <property type="entry name" value="LysM domain"/>
    <property type="match status" value="1"/>
</dbReference>
<reference evidence="3 4" key="1">
    <citation type="submission" date="2021-03" db="EMBL/GenBank/DDBJ databases">
        <title>Sequencing the genomes of 1000 actinobacteria strains.</title>
        <authorList>
            <person name="Klenk H.-P."/>
        </authorList>
    </citation>
    <scope>NUCLEOTIDE SEQUENCE [LARGE SCALE GENOMIC DNA]</scope>
    <source>
        <strain evidence="3 4">DSM 15797</strain>
    </source>
</reference>
<comment type="caution">
    <text evidence="3">The sequence shown here is derived from an EMBL/GenBank/DDBJ whole genome shotgun (WGS) entry which is preliminary data.</text>
</comment>
<sequence>MLAATACLPLAMLLGSHLISRRLDLGAIGDAELTPRSLEQLTGMALGWLAAAIMLWLLLGMLLALLATLSIRSGHRRLGAKIARLVPGFMARLCVAAIGGSLLLATSANAAAPHAQMAQQLAGQTADPEATTAAEPRGEIGDGAGAAAAEPTVLSPGWLPQRISLPLQRTLGGGTRPSQEVVVRPGDTLWSIAARHLAPESTAGDIAESWPQWYAANRELIGPNPDSLDVGMVLTEPNTRSTRP</sequence>
<dbReference type="CDD" id="cd00118">
    <property type="entry name" value="LysM"/>
    <property type="match status" value="1"/>
</dbReference>
<feature type="transmembrane region" description="Helical" evidence="1">
    <location>
        <begin position="89"/>
        <end position="112"/>
    </location>
</feature>
<dbReference type="RefSeq" id="WP_209997589.1">
    <property type="nucleotide sequence ID" value="NZ_BAAAJY010000002.1"/>
</dbReference>
<protein>
    <submittedName>
        <fullName evidence="3">Nucleoid-associated protein YgaU</fullName>
    </submittedName>
</protein>
<proteinExistence type="predicted"/>
<evidence type="ECO:0000313" key="3">
    <source>
        <dbReference type="EMBL" id="MBP2386671.1"/>
    </source>
</evidence>
<evidence type="ECO:0000313" key="4">
    <source>
        <dbReference type="Proteomes" id="UP001296993"/>
    </source>
</evidence>
<dbReference type="EMBL" id="JAGIOF010000001">
    <property type="protein sequence ID" value="MBP2386671.1"/>
    <property type="molecule type" value="Genomic_DNA"/>
</dbReference>
<organism evidence="3 4">
    <name type="scientific">Paeniglutamicibacter kerguelensis</name>
    <dbReference type="NCBI Taxonomy" id="254788"/>
    <lineage>
        <taxon>Bacteria</taxon>
        <taxon>Bacillati</taxon>
        <taxon>Actinomycetota</taxon>
        <taxon>Actinomycetes</taxon>
        <taxon>Micrococcales</taxon>
        <taxon>Micrococcaceae</taxon>
        <taxon>Paeniglutamicibacter</taxon>
    </lineage>
</organism>
<keyword evidence="1" id="KW-0812">Transmembrane</keyword>
<evidence type="ECO:0000256" key="1">
    <source>
        <dbReference type="SAM" id="Phobius"/>
    </source>
</evidence>
<dbReference type="PROSITE" id="PS51782">
    <property type="entry name" value="LYSM"/>
    <property type="match status" value="1"/>
</dbReference>
<feature type="transmembrane region" description="Helical" evidence="1">
    <location>
        <begin position="45"/>
        <end position="69"/>
    </location>
</feature>
<accession>A0ABS4XE71</accession>
<dbReference type="InterPro" id="IPR018392">
    <property type="entry name" value="LysM"/>
</dbReference>
<dbReference type="InterPro" id="IPR036779">
    <property type="entry name" value="LysM_dom_sf"/>
</dbReference>
<name>A0ABS4XE71_9MICC</name>
<gene>
    <name evidence="3" type="ORF">JOF47_002182</name>
</gene>
<dbReference type="Proteomes" id="UP001296993">
    <property type="component" value="Unassembled WGS sequence"/>
</dbReference>
<dbReference type="Pfam" id="PF01476">
    <property type="entry name" value="LysM"/>
    <property type="match status" value="1"/>
</dbReference>
<evidence type="ECO:0000259" key="2">
    <source>
        <dbReference type="PROSITE" id="PS51782"/>
    </source>
</evidence>
<keyword evidence="4" id="KW-1185">Reference proteome</keyword>
<keyword evidence="1" id="KW-1133">Transmembrane helix</keyword>